<sequence>MKTLTRLGSAPEALAVVLVRNLPHYVEKGRLDEEAVARDMQVSTANVLRIVDTSQLLSRDVPALLALRDSTLTEAVLAPYVMDGPDYVPRLVDVLTENLPEHISRHRKGSIRVAAVAGALGYHAETLRKAFRRNRIFGHYVTPLCNLPGSTLTPEKLAPYVRTE</sequence>
<evidence type="ECO:0000313" key="2">
    <source>
        <dbReference type="Proteomes" id="UP001229244"/>
    </source>
</evidence>
<keyword evidence="2" id="KW-1185">Reference proteome</keyword>
<proteinExistence type="predicted"/>
<dbReference type="Proteomes" id="UP001229244">
    <property type="component" value="Unassembled WGS sequence"/>
</dbReference>
<dbReference type="EMBL" id="JAUSUL010000008">
    <property type="protein sequence ID" value="MDQ0317776.1"/>
    <property type="molecule type" value="Genomic_DNA"/>
</dbReference>
<gene>
    <name evidence="1" type="ORF">J2S73_004263</name>
</gene>
<comment type="caution">
    <text evidence="1">The sequence shown here is derived from an EMBL/GenBank/DDBJ whole genome shotgun (WGS) entry which is preliminary data.</text>
</comment>
<evidence type="ECO:0000313" key="1">
    <source>
        <dbReference type="EMBL" id="MDQ0317776.1"/>
    </source>
</evidence>
<dbReference type="RefSeq" id="WP_306887703.1">
    <property type="nucleotide sequence ID" value="NZ_JAUSUL010000008.1"/>
</dbReference>
<protein>
    <submittedName>
        <fullName evidence="1">Uncharacterized protein</fullName>
    </submittedName>
</protein>
<accession>A0AAE3VTC8</accession>
<dbReference type="AlphaFoldDB" id="A0AAE3VTC8"/>
<organism evidence="1 2">
    <name type="scientific">Amorphus orientalis</name>
    <dbReference type="NCBI Taxonomy" id="649198"/>
    <lineage>
        <taxon>Bacteria</taxon>
        <taxon>Pseudomonadati</taxon>
        <taxon>Pseudomonadota</taxon>
        <taxon>Alphaproteobacteria</taxon>
        <taxon>Hyphomicrobiales</taxon>
        <taxon>Amorphaceae</taxon>
        <taxon>Amorphus</taxon>
    </lineage>
</organism>
<name>A0AAE3VTC8_9HYPH</name>
<reference evidence="1" key="1">
    <citation type="submission" date="2023-07" db="EMBL/GenBank/DDBJ databases">
        <title>Genomic Encyclopedia of Type Strains, Phase IV (KMG-IV): sequencing the most valuable type-strain genomes for metagenomic binning, comparative biology and taxonomic classification.</title>
        <authorList>
            <person name="Goeker M."/>
        </authorList>
    </citation>
    <scope>NUCLEOTIDE SEQUENCE</scope>
    <source>
        <strain evidence="1">DSM 21202</strain>
    </source>
</reference>